<dbReference type="Pfam" id="PF14311">
    <property type="entry name" value="DUF4379"/>
    <property type="match status" value="7"/>
</dbReference>
<dbReference type="InterPro" id="IPR025487">
    <property type="entry name" value="DUF4379"/>
</dbReference>
<name>A0A412MHS0_9FIRM</name>
<sequence>MKTLTEWCYQNNRQDILERWSAENEISPSQISFGSEKKMKWVCENNHTWEASPNKMTQRQTTGCPYCSNQKVWSGFNDLASKFPDIAKEWNYEKNNKLKPDEVTSHSNKKVWWKCDKGHDYQMKISDRTSKRNRNCPYCANRRVLKGFNDLSSVCPEVAKEWHPTKNGKIKPDQILSSNSKKYWWKCDKGHEYQAVLNNRVSNGKRKNGCPYCAGRKVLKGFNDIATVRPEIVEEWDVEKNGGVLPSQVLAGTHSKYWWRCPVGHEYQASPENRTKDRKTNCPICAKQSQTSFPEQAIFFYIKKIFPDAKNRYMYEGKEVDIFIPSIKVGIEYDGRFFHTEETQERDNSKDRFFKESGIRLIRVKEYVGNIGEEKKDLIWINERKKQDSNIKYALKRIFELLELKDHQVDLDINRDRIEIMTQYYVSIQKNSFVHYHPELIDEWDDEKNDKLKMEMFSVGSGVKVWWKCDKGHSYSMSFDSRNKGVGCPICAGQKLLEGFNDLETRYPEIAKEWCSEKNGNLTPRQFMPGSNTKVWWKCKNNHTYRAAIASRAIAKSDCPYCSGHKAVSGINDLCTKYPWITERWDFEKNIQINPKFELPYTHKKVWWKCTKGHSFYLEVSRITSYYDKHKIFRCPICEGSNKKKVINLDTNEVFESLEDAARACGLKQGDTISLCCQGKQKKAGGYHWRYFCDNE</sequence>
<accession>A0A412MHS0</accession>
<dbReference type="PANTHER" id="PTHR37317">
    <property type="entry name" value="BLR8090 PROTEIN"/>
    <property type="match status" value="1"/>
</dbReference>
<feature type="domain" description="Treble clef zinc finger" evidence="1">
    <location>
        <begin position="86"/>
        <end position="142"/>
    </location>
</feature>
<dbReference type="AlphaFoldDB" id="A0A412MHS0"/>
<feature type="domain" description="Treble clef zinc finger" evidence="1">
    <location>
        <begin position="440"/>
        <end position="493"/>
    </location>
</feature>
<feature type="domain" description="Treble clef zinc finger" evidence="1">
    <location>
        <begin position="159"/>
        <end position="216"/>
    </location>
</feature>
<feature type="domain" description="Treble clef zinc finger" evidence="1">
    <location>
        <begin position="582"/>
        <end position="640"/>
    </location>
</feature>
<dbReference type="Gene3D" id="1.10.10.10">
    <property type="entry name" value="Winged helix-like DNA-binding domain superfamily/Winged helix DNA-binding domain"/>
    <property type="match status" value="1"/>
</dbReference>
<gene>
    <name evidence="2" type="ORF">DWX53_00990</name>
</gene>
<dbReference type="Proteomes" id="UP000283630">
    <property type="component" value="Unassembled WGS sequence"/>
</dbReference>
<dbReference type="PANTHER" id="PTHR37317:SF1">
    <property type="entry name" value="ZINC-RIBBON DOMAIN-CONTAINING PROTEIN-RELATED"/>
    <property type="match status" value="1"/>
</dbReference>
<dbReference type="Gene3D" id="3.40.960.10">
    <property type="entry name" value="VSR Endonuclease"/>
    <property type="match status" value="1"/>
</dbReference>
<dbReference type="InterPro" id="IPR036388">
    <property type="entry name" value="WH-like_DNA-bd_sf"/>
</dbReference>
<evidence type="ECO:0000313" key="2">
    <source>
        <dbReference type="EMBL" id="RGT12162.1"/>
    </source>
</evidence>
<feature type="domain" description="Treble clef zinc finger" evidence="1">
    <location>
        <begin position="16"/>
        <end position="69"/>
    </location>
</feature>
<protein>
    <recommendedName>
        <fullName evidence="1">Treble clef zinc finger domain-containing protein</fullName>
    </recommendedName>
</protein>
<feature type="domain" description="Treble clef zinc finger" evidence="1">
    <location>
        <begin position="232"/>
        <end position="287"/>
    </location>
</feature>
<dbReference type="EMBL" id="QRWH01000001">
    <property type="protein sequence ID" value="RGT12162.1"/>
    <property type="molecule type" value="Genomic_DNA"/>
</dbReference>
<reference evidence="2 3" key="1">
    <citation type="submission" date="2018-08" db="EMBL/GenBank/DDBJ databases">
        <title>A genome reference for cultivated species of the human gut microbiota.</title>
        <authorList>
            <person name="Zou Y."/>
            <person name="Xue W."/>
            <person name="Luo G."/>
        </authorList>
    </citation>
    <scope>NUCLEOTIDE SEQUENCE [LARGE SCALE GENOMIC DNA]</scope>
    <source>
        <strain evidence="2 3">AF19-4AC</strain>
    </source>
</reference>
<proteinExistence type="predicted"/>
<organism evidence="2 3">
    <name type="scientific">Dorea formicigenerans</name>
    <dbReference type="NCBI Taxonomy" id="39486"/>
    <lineage>
        <taxon>Bacteria</taxon>
        <taxon>Bacillati</taxon>
        <taxon>Bacillota</taxon>
        <taxon>Clostridia</taxon>
        <taxon>Lachnospirales</taxon>
        <taxon>Lachnospiraceae</taxon>
        <taxon>Dorea</taxon>
    </lineage>
</organism>
<comment type="caution">
    <text evidence="2">The sequence shown here is derived from an EMBL/GenBank/DDBJ whole genome shotgun (WGS) entry which is preliminary data.</text>
</comment>
<feature type="domain" description="Treble clef zinc finger" evidence="1">
    <location>
        <begin position="510"/>
        <end position="565"/>
    </location>
</feature>
<evidence type="ECO:0000313" key="3">
    <source>
        <dbReference type="Proteomes" id="UP000283630"/>
    </source>
</evidence>
<evidence type="ECO:0000259" key="1">
    <source>
        <dbReference type="Pfam" id="PF14311"/>
    </source>
</evidence>